<keyword evidence="2" id="KW-1185">Reference proteome</keyword>
<dbReference type="EMBL" id="CAJVPP010001600">
    <property type="protein sequence ID" value="CAG8563838.1"/>
    <property type="molecule type" value="Genomic_DNA"/>
</dbReference>
<name>A0A9N9BH61_FUNMO</name>
<evidence type="ECO:0000313" key="1">
    <source>
        <dbReference type="EMBL" id="CAG8563838.1"/>
    </source>
</evidence>
<comment type="caution">
    <text evidence="1">The sequence shown here is derived from an EMBL/GenBank/DDBJ whole genome shotgun (WGS) entry which is preliminary data.</text>
</comment>
<dbReference type="Proteomes" id="UP000789375">
    <property type="component" value="Unassembled WGS sequence"/>
</dbReference>
<proteinExistence type="predicted"/>
<organism evidence="1 2">
    <name type="scientific">Funneliformis mosseae</name>
    <name type="common">Endomycorrhizal fungus</name>
    <name type="synonym">Glomus mosseae</name>
    <dbReference type="NCBI Taxonomy" id="27381"/>
    <lineage>
        <taxon>Eukaryota</taxon>
        <taxon>Fungi</taxon>
        <taxon>Fungi incertae sedis</taxon>
        <taxon>Mucoromycota</taxon>
        <taxon>Glomeromycotina</taxon>
        <taxon>Glomeromycetes</taxon>
        <taxon>Glomerales</taxon>
        <taxon>Glomeraceae</taxon>
        <taxon>Funneliformis</taxon>
    </lineage>
</organism>
<sequence>MANPFRYIRDKVQEKKIEKLAKKSGTTLANLPPFLNNHNTATLVLRALKGYENMPALVFNWNPAGFNDIGTAPGLRNGVAGQNLAAIIANLTANGATNYNNVVFTFPNGNAIGVWINQISVNIPWAINQVGVPDVVTSVTRINRITERDTGTPSTAFDLEDYRKAFA</sequence>
<reference evidence="1" key="1">
    <citation type="submission" date="2021-06" db="EMBL/GenBank/DDBJ databases">
        <authorList>
            <person name="Kallberg Y."/>
            <person name="Tangrot J."/>
            <person name="Rosling A."/>
        </authorList>
    </citation>
    <scope>NUCLEOTIDE SEQUENCE</scope>
    <source>
        <strain evidence="1">87-6 pot B 2015</strain>
    </source>
</reference>
<evidence type="ECO:0000313" key="2">
    <source>
        <dbReference type="Proteomes" id="UP000789375"/>
    </source>
</evidence>
<protein>
    <submittedName>
        <fullName evidence="1">10844_t:CDS:1</fullName>
    </submittedName>
</protein>
<gene>
    <name evidence="1" type="ORF">FMOSSE_LOCUS7097</name>
</gene>
<dbReference type="AlphaFoldDB" id="A0A9N9BH61"/>
<accession>A0A9N9BH61</accession>